<dbReference type="GO" id="GO:0072330">
    <property type="term" value="P:monocarboxylic acid biosynthetic process"/>
    <property type="evidence" value="ECO:0007669"/>
    <property type="project" value="UniProtKB-ARBA"/>
</dbReference>
<keyword evidence="10" id="KW-1185">Reference proteome</keyword>
<evidence type="ECO:0000256" key="2">
    <source>
        <dbReference type="ARBA" id="ARBA00022487"/>
    </source>
</evidence>
<evidence type="ECO:0000256" key="4">
    <source>
        <dbReference type="ARBA" id="ARBA00022729"/>
    </source>
</evidence>
<dbReference type="SUPFAM" id="SSF53474">
    <property type="entry name" value="alpha/beta-Hydrolases"/>
    <property type="match status" value="1"/>
</dbReference>
<evidence type="ECO:0000256" key="3">
    <source>
        <dbReference type="ARBA" id="ARBA00022723"/>
    </source>
</evidence>
<name>A0A0F7VEX0_PENBI</name>
<keyword evidence="5 8" id="KW-0378">Hydrolase</keyword>
<dbReference type="EMBL" id="CDHK01000004">
    <property type="protein sequence ID" value="CEO60514.1"/>
    <property type="molecule type" value="Genomic_DNA"/>
</dbReference>
<proteinExistence type="inferred from homology"/>
<keyword evidence="3" id="KW-0479">Metal-binding</keyword>
<evidence type="ECO:0000256" key="1">
    <source>
        <dbReference type="ARBA" id="ARBA00006249"/>
    </source>
</evidence>
<evidence type="ECO:0000256" key="7">
    <source>
        <dbReference type="ARBA" id="ARBA00023157"/>
    </source>
</evidence>
<dbReference type="GO" id="GO:0046872">
    <property type="term" value="F:metal ion binding"/>
    <property type="evidence" value="ECO:0007669"/>
    <property type="project" value="UniProtKB-KW"/>
</dbReference>
<keyword evidence="7" id="KW-1015">Disulfide bond</keyword>
<dbReference type="InterPro" id="IPR029058">
    <property type="entry name" value="AB_hydrolase_fold"/>
</dbReference>
<comment type="similarity">
    <text evidence="1 8">Belongs to the tannase family.</text>
</comment>
<keyword evidence="6" id="KW-0106">Calcium</keyword>
<keyword evidence="2" id="KW-0719">Serine esterase</keyword>
<evidence type="ECO:0000256" key="8">
    <source>
        <dbReference type="RuleBase" id="RU361238"/>
    </source>
</evidence>
<reference evidence="10" key="1">
    <citation type="journal article" date="2015" name="Genome Announc.">
        <title>Draft genome sequence of the fungus Penicillium brasilianum MG11.</title>
        <authorList>
            <person name="Horn F."/>
            <person name="Linde J."/>
            <person name="Mattern D.J."/>
            <person name="Walther G."/>
            <person name="Guthke R."/>
            <person name="Brakhage A.A."/>
            <person name="Valiante V."/>
        </authorList>
    </citation>
    <scope>NUCLEOTIDE SEQUENCE [LARGE SCALE GENOMIC DNA]</scope>
    <source>
        <strain evidence="10">MG11</strain>
    </source>
</reference>
<evidence type="ECO:0000256" key="5">
    <source>
        <dbReference type="ARBA" id="ARBA00022801"/>
    </source>
</evidence>
<dbReference type="GO" id="GO:0030600">
    <property type="term" value="F:feruloyl esterase activity"/>
    <property type="evidence" value="ECO:0007669"/>
    <property type="project" value="UniProtKB-ARBA"/>
</dbReference>
<dbReference type="AlphaFoldDB" id="A0A0F7VEX0"/>
<protein>
    <recommendedName>
        <fullName evidence="8">Carboxylic ester hydrolase</fullName>
        <ecNumber evidence="8">3.1.1.-</ecNumber>
    </recommendedName>
</protein>
<dbReference type="PANTHER" id="PTHR33938:SF7">
    <property type="entry name" value="CARBOXYLIC ESTER HYDROLASE"/>
    <property type="match status" value="1"/>
</dbReference>
<keyword evidence="4" id="KW-0732">Signal</keyword>
<sequence>MRHHAPLPNAFLCSFFLSDTLSHAHLVKYIYKYISALSFSFNMRLQSGAAVAAFAAAASAKSLSDVCTLSNVKSSLPSNDTLLGIALIPSSSTAAAVYNASAGMGSTTTYSYCNVTLTYTHPGKGDTVVVKYALPQPSDFKTRFYVAGGGGYSLSSDATGGLEYGAVGGATSAGYDALNSVSYDEVVLYGNGSINWDATYMFAYQALGEMTQLGKYFTKEFYGLSNSSKVYTYYEGCSDGGREGMSQVQRYGEEYDGVIAGAPAFRYGQQQVNHVFSAEVEKTLDYYPPPCELAKIVNATIKACDPLDGRTDGVISRTDLCKLHFNMSSIIGESYYCAAETSTSLGFGFSSKVKRATTGSTTSTTPAQSGTVSVEGVAVAQAIVDGLHNSKGERAYLSYQIGSEFTDAQTAWNNDTSAWELSIPSTGGEFVTKFVQLLDLDNLDSLDGVTYDTLVEWMNTAMVRYMDSLQTTLPDLTPFQSSGGKLLHYHGESDPSIPSGSSVHYWQSVRSIMYPNATDKEAQSALQDWYQFYLVPGAAHCGTNSLQPGPYPEDNMQIMINWVENGVKPTRLNATVSSGTYEGETQMLCQWPSRPLWRSNSTFNCVSDKKSIESWTYTFPAFKVPVY</sequence>
<dbReference type="Proteomes" id="UP000042958">
    <property type="component" value="Unassembled WGS sequence"/>
</dbReference>
<dbReference type="OrthoDB" id="3039123at2759"/>
<dbReference type="InterPro" id="IPR011118">
    <property type="entry name" value="Tannase/feruloyl_esterase"/>
</dbReference>
<dbReference type="EC" id="3.1.1.-" evidence="8"/>
<organism evidence="9 10">
    <name type="scientific">Penicillium brasilianum</name>
    <dbReference type="NCBI Taxonomy" id="104259"/>
    <lineage>
        <taxon>Eukaryota</taxon>
        <taxon>Fungi</taxon>
        <taxon>Dikarya</taxon>
        <taxon>Ascomycota</taxon>
        <taxon>Pezizomycotina</taxon>
        <taxon>Eurotiomycetes</taxon>
        <taxon>Eurotiomycetidae</taxon>
        <taxon>Eurotiales</taxon>
        <taxon>Aspergillaceae</taxon>
        <taxon>Penicillium</taxon>
    </lineage>
</organism>
<dbReference type="PANTHER" id="PTHR33938">
    <property type="entry name" value="FERULOYL ESTERASE B-RELATED"/>
    <property type="match status" value="1"/>
</dbReference>
<accession>A0A0F7VEX0</accession>
<dbReference type="GO" id="GO:0017000">
    <property type="term" value="P:antibiotic biosynthetic process"/>
    <property type="evidence" value="ECO:0007669"/>
    <property type="project" value="UniProtKB-ARBA"/>
</dbReference>
<evidence type="ECO:0000313" key="9">
    <source>
        <dbReference type="EMBL" id="CEO60514.1"/>
    </source>
</evidence>
<evidence type="ECO:0000313" key="10">
    <source>
        <dbReference type="Proteomes" id="UP000042958"/>
    </source>
</evidence>
<gene>
    <name evidence="9" type="ORF">PMG11_05139</name>
</gene>
<dbReference type="Pfam" id="PF07519">
    <property type="entry name" value="Tannase"/>
    <property type="match status" value="1"/>
</dbReference>
<evidence type="ECO:0000256" key="6">
    <source>
        <dbReference type="ARBA" id="ARBA00022837"/>
    </source>
</evidence>